<dbReference type="Proteomes" id="UP001055879">
    <property type="component" value="Linkage Group LG12"/>
</dbReference>
<dbReference type="EMBL" id="CM042058">
    <property type="protein sequence ID" value="KAI3685292.1"/>
    <property type="molecule type" value="Genomic_DNA"/>
</dbReference>
<evidence type="ECO:0000313" key="2">
    <source>
        <dbReference type="Proteomes" id="UP001055879"/>
    </source>
</evidence>
<organism evidence="1 2">
    <name type="scientific">Arctium lappa</name>
    <name type="common">Greater burdock</name>
    <name type="synonym">Lappa major</name>
    <dbReference type="NCBI Taxonomy" id="4217"/>
    <lineage>
        <taxon>Eukaryota</taxon>
        <taxon>Viridiplantae</taxon>
        <taxon>Streptophyta</taxon>
        <taxon>Embryophyta</taxon>
        <taxon>Tracheophyta</taxon>
        <taxon>Spermatophyta</taxon>
        <taxon>Magnoliopsida</taxon>
        <taxon>eudicotyledons</taxon>
        <taxon>Gunneridae</taxon>
        <taxon>Pentapetalae</taxon>
        <taxon>asterids</taxon>
        <taxon>campanulids</taxon>
        <taxon>Asterales</taxon>
        <taxon>Asteraceae</taxon>
        <taxon>Carduoideae</taxon>
        <taxon>Cardueae</taxon>
        <taxon>Arctiinae</taxon>
        <taxon>Arctium</taxon>
    </lineage>
</organism>
<name>A0ACB8YIE7_ARCLA</name>
<gene>
    <name evidence="1" type="ORF">L6452_34533</name>
</gene>
<sequence length="113" mass="12437">MGSPRLLMDVHLLLNIESEEERENEDEEYGKGEAGGDESSIKFSDLANSITRTSKASQLPAVVTVTVNPLTTKIESVSGSGSAIGREFIELEQNQGSCGMKKKWKKIFKAFER</sequence>
<proteinExistence type="predicted"/>
<reference evidence="2" key="1">
    <citation type="journal article" date="2022" name="Mol. Ecol. Resour.">
        <title>The genomes of chicory, endive, great burdock and yacon provide insights into Asteraceae palaeo-polyploidization history and plant inulin production.</title>
        <authorList>
            <person name="Fan W."/>
            <person name="Wang S."/>
            <person name="Wang H."/>
            <person name="Wang A."/>
            <person name="Jiang F."/>
            <person name="Liu H."/>
            <person name="Zhao H."/>
            <person name="Xu D."/>
            <person name="Zhang Y."/>
        </authorList>
    </citation>
    <scope>NUCLEOTIDE SEQUENCE [LARGE SCALE GENOMIC DNA]</scope>
    <source>
        <strain evidence="2">cv. Niubang</strain>
    </source>
</reference>
<protein>
    <submittedName>
        <fullName evidence="1">Uncharacterized protein</fullName>
    </submittedName>
</protein>
<reference evidence="1 2" key="2">
    <citation type="journal article" date="2022" name="Mol. Ecol. Resour.">
        <title>The genomes of chicory, endive, great burdock and yacon provide insights into Asteraceae paleo-polyploidization history and plant inulin production.</title>
        <authorList>
            <person name="Fan W."/>
            <person name="Wang S."/>
            <person name="Wang H."/>
            <person name="Wang A."/>
            <person name="Jiang F."/>
            <person name="Liu H."/>
            <person name="Zhao H."/>
            <person name="Xu D."/>
            <person name="Zhang Y."/>
        </authorList>
    </citation>
    <scope>NUCLEOTIDE SEQUENCE [LARGE SCALE GENOMIC DNA]</scope>
    <source>
        <strain evidence="2">cv. Niubang</strain>
    </source>
</reference>
<evidence type="ECO:0000313" key="1">
    <source>
        <dbReference type="EMBL" id="KAI3685292.1"/>
    </source>
</evidence>
<comment type="caution">
    <text evidence="1">The sequence shown here is derived from an EMBL/GenBank/DDBJ whole genome shotgun (WGS) entry which is preliminary data.</text>
</comment>
<accession>A0ACB8YIE7</accession>
<keyword evidence="2" id="KW-1185">Reference proteome</keyword>